<dbReference type="InterPro" id="IPR041870">
    <property type="entry name" value="ERp44_PDI_b_1"/>
</dbReference>
<reference evidence="5" key="1">
    <citation type="submission" date="2025-08" db="UniProtKB">
        <authorList>
            <consortium name="RefSeq"/>
        </authorList>
    </citation>
    <scope>IDENTIFICATION</scope>
</reference>
<dbReference type="Pfam" id="PF13848">
    <property type="entry name" value="Thioredoxin_6"/>
    <property type="match status" value="1"/>
</dbReference>
<sequence>MMMVGARIGIGKLGPCAALVAIIQLLQHIQPAESAGAVPMTSDNIDMTLASNELVFLNFYAEWCRFSNILAPIFAEAADKIKEEFPEAGKVVLGKVDCDKETAIASRFHINKYPTLKIVRNGQLSKREYRGQRSADAFLEFVKKQLEDPIQEFKSLKDLENLDSKKRLILGYFDRRDQPEYDVFRKVATNLKEDCQFHVGFGDAAQAMHPPGTPIIVFRPDVALSHENDETYTGTLQNFDELKIWIQEKCVPLVREITFENAEELTEEGLPFLILFHRPDDHNSIKDYKSIIERQLLDEKQNVNFLTADGKRFAHPLHHLGKSEDDLPLIAIDSFKHMYLFPHFSDMYSPGKLKQFLQDLYSGKLHREFHYGPDPSNDIEPDPQTGKGTSPPESKFKELGPSKHRYTLLEKDEL</sequence>
<protein>
    <submittedName>
        <fullName evidence="5">Endoplasmic reticulum resident protein 44</fullName>
    </submittedName>
</protein>
<feature type="compositionally biased region" description="Basic and acidic residues" evidence="1">
    <location>
        <begin position="394"/>
        <end position="414"/>
    </location>
</feature>
<dbReference type="InterPro" id="IPR041862">
    <property type="entry name" value="ERp44_PDI_b_2"/>
</dbReference>
<proteinExistence type="predicted"/>
<dbReference type="CDD" id="cd03070">
    <property type="entry name" value="PDI_b_ERp44"/>
    <property type="match status" value="1"/>
</dbReference>
<dbReference type="CTD" id="23071"/>
<name>A0AB40ACR3_DROSZ</name>
<evidence type="ECO:0000259" key="3">
    <source>
        <dbReference type="PROSITE" id="PS51352"/>
    </source>
</evidence>
<dbReference type="SUPFAM" id="SSF52833">
    <property type="entry name" value="Thioredoxin-like"/>
    <property type="match status" value="3"/>
</dbReference>
<organism evidence="4 5">
    <name type="scientific">Drosophila suzukii</name>
    <name type="common">Spotted-wing drosophila fruit fly</name>
    <dbReference type="NCBI Taxonomy" id="28584"/>
    <lineage>
        <taxon>Eukaryota</taxon>
        <taxon>Metazoa</taxon>
        <taxon>Ecdysozoa</taxon>
        <taxon>Arthropoda</taxon>
        <taxon>Hexapoda</taxon>
        <taxon>Insecta</taxon>
        <taxon>Pterygota</taxon>
        <taxon>Neoptera</taxon>
        <taxon>Endopterygota</taxon>
        <taxon>Diptera</taxon>
        <taxon>Brachycera</taxon>
        <taxon>Muscomorpha</taxon>
        <taxon>Ephydroidea</taxon>
        <taxon>Drosophilidae</taxon>
        <taxon>Drosophila</taxon>
        <taxon>Sophophora</taxon>
    </lineage>
</organism>
<gene>
    <name evidence="5" type="primary">ERp44</name>
</gene>
<dbReference type="InterPro" id="IPR013766">
    <property type="entry name" value="Thioredoxin_domain"/>
</dbReference>
<evidence type="ECO:0000256" key="2">
    <source>
        <dbReference type="SAM" id="SignalP"/>
    </source>
</evidence>
<dbReference type="CDD" id="cd02996">
    <property type="entry name" value="PDI_a_ERp44"/>
    <property type="match status" value="1"/>
</dbReference>
<feature type="domain" description="Thioredoxin" evidence="3">
    <location>
        <begin position="26"/>
        <end position="147"/>
    </location>
</feature>
<feature type="region of interest" description="Disordered" evidence="1">
    <location>
        <begin position="371"/>
        <end position="414"/>
    </location>
</feature>
<keyword evidence="4" id="KW-1185">Reference proteome</keyword>
<dbReference type="GeneID" id="108006311"/>
<evidence type="ECO:0000313" key="5">
    <source>
        <dbReference type="RefSeq" id="XP_036676167.1"/>
    </source>
</evidence>
<dbReference type="GO" id="GO:0003756">
    <property type="term" value="F:protein disulfide isomerase activity"/>
    <property type="evidence" value="ECO:0007669"/>
    <property type="project" value="TreeGrafter"/>
</dbReference>
<dbReference type="CDD" id="cd03072">
    <property type="entry name" value="PDI_b'_ERp44"/>
    <property type="match status" value="1"/>
</dbReference>
<dbReference type="Gene3D" id="3.40.30.10">
    <property type="entry name" value="Glutaredoxin"/>
    <property type="match status" value="3"/>
</dbReference>
<feature type="signal peptide" evidence="2">
    <location>
        <begin position="1"/>
        <end position="34"/>
    </location>
</feature>
<dbReference type="FunFam" id="3.40.30.10:FF:000074">
    <property type="entry name" value="endoplasmic reticulum resident protein 44"/>
    <property type="match status" value="1"/>
</dbReference>
<dbReference type="PANTHER" id="PTHR46295:SF1">
    <property type="entry name" value="ENDOPLASMIC RETICULUM RESIDENT PROTEIN 44"/>
    <property type="match status" value="1"/>
</dbReference>
<keyword evidence="2" id="KW-0732">Signal</keyword>
<dbReference type="PANTHER" id="PTHR46295">
    <property type="entry name" value="ENDOPLASMIC RETICULUM RESIDENT PROTEIN 44"/>
    <property type="match status" value="1"/>
</dbReference>
<dbReference type="PROSITE" id="PS51352">
    <property type="entry name" value="THIOREDOXIN_2"/>
    <property type="match status" value="1"/>
</dbReference>
<evidence type="ECO:0000256" key="1">
    <source>
        <dbReference type="SAM" id="MobiDB-lite"/>
    </source>
</evidence>
<dbReference type="GO" id="GO:0006457">
    <property type="term" value="P:protein folding"/>
    <property type="evidence" value="ECO:0007669"/>
    <property type="project" value="TreeGrafter"/>
</dbReference>
<dbReference type="InterPro" id="IPR052643">
    <property type="entry name" value="ERP44"/>
</dbReference>
<accession>A0AB40ACR3</accession>
<dbReference type="Proteomes" id="UP001652628">
    <property type="component" value="Chromosome X"/>
</dbReference>
<evidence type="ECO:0000313" key="4">
    <source>
        <dbReference type="Proteomes" id="UP001652628"/>
    </source>
</evidence>
<dbReference type="InterPro" id="IPR036249">
    <property type="entry name" value="Thioredoxin-like_sf"/>
</dbReference>
<dbReference type="GO" id="GO:0005793">
    <property type="term" value="C:endoplasmic reticulum-Golgi intermediate compartment"/>
    <property type="evidence" value="ECO:0007669"/>
    <property type="project" value="TreeGrafter"/>
</dbReference>
<dbReference type="FunFam" id="3.40.30.10:FF:000051">
    <property type="entry name" value="endoplasmic reticulum resident protein 44"/>
    <property type="match status" value="1"/>
</dbReference>
<dbReference type="FunFam" id="3.40.30.10:FF:000399">
    <property type="entry name" value="Uncharacterized protein, isoform C"/>
    <property type="match status" value="1"/>
</dbReference>
<dbReference type="GO" id="GO:0005789">
    <property type="term" value="C:endoplasmic reticulum membrane"/>
    <property type="evidence" value="ECO:0007669"/>
    <property type="project" value="TreeGrafter"/>
</dbReference>
<feature type="chain" id="PRO_5044246931" evidence="2">
    <location>
        <begin position="35"/>
        <end position="414"/>
    </location>
</feature>
<dbReference type="AlphaFoldDB" id="A0AB40ACR3"/>
<dbReference type="RefSeq" id="XP_036676167.1">
    <property type="nucleotide sequence ID" value="XM_036820272.3"/>
</dbReference>
<dbReference type="Pfam" id="PF00085">
    <property type="entry name" value="Thioredoxin"/>
    <property type="match status" value="1"/>
</dbReference>